<accession>T1L2J3</accession>
<sequence length="27" mass="2944">MEANMGNYLKVIALLSQEATSKLKSFG</sequence>
<dbReference type="AlphaFoldDB" id="T1L2J3"/>
<evidence type="ECO:0000313" key="1">
    <source>
        <dbReference type="EnsemblMetazoa" id="tetur33g01160.1"/>
    </source>
</evidence>
<reference evidence="2" key="1">
    <citation type="submission" date="2011-08" db="EMBL/GenBank/DDBJ databases">
        <authorList>
            <person name="Rombauts S."/>
        </authorList>
    </citation>
    <scope>NUCLEOTIDE SEQUENCE</scope>
    <source>
        <strain evidence="2">London</strain>
    </source>
</reference>
<name>T1L2J3_TETUR</name>
<proteinExistence type="predicted"/>
<protein>
    <submittedName>
        <fullName evidence="1">Uncharacterized protein</fullName>
    </submittedName>
</protein>
<dbReference type="HOGENOM" id="CLU_3415458_0_0_1"/>
<dbReference type="EnsemblMetazoa" id="tetur33g01160.1">
    <property type="protein sequence ID" value="tetur33g01160.1"/>
    <property type="gene ID" value="tetur33g01160"/>
</dbReference>
<keyword evidence="2" id="KW-1185">Reference proteome</keyword>
<dbReference type="EMBL" id="CAEY01000948">
    <property type="status" value="NOT_ANNOTATED_CDS"/>
    <property type="molecule type" value="Genomic_DNA"/>
</dbReference>
<reference evidence="1" key="2">
    <citation type="submission" date="2015-06" db="UniProtKB">
        <authorList>
            <consortium name="EnsemblMetazoa"/>
        </authorList>
    </citation>
    <scope>IDENTIFICATION</scope>
</reference>
<organism evidence="1 2">
    <name type="scientific">Tetranychus urticae</name>
    <name type="common">Two-spotted spider mite</name>
    <dbReference type="NCBI Taxonomy" id="32264"/>
    <lineage>
        <taxon>Eukaryota</taxon>
        <taxon>Metazoa</taxon>
        <taxon>Ecdysozoa</taxon>
        <taxon>Arthropoda</taxon>
        <taxon>Chelicerata</taxon>
        <taxon>Arachnida</taxon>
        <taxon>Acari</taxon>
        <taxon>Acariformes</taxon>
        <taxon>Trombidiformes</taxon>
        <taxon>Prostigmata</taxon>
        <taxon>Eleutherengona</taxon>
        <taxon>Raphignathae</taxon>
        <taxon>Tetranychoidea</taxon>
        <taxon>Tetranychidae</taxon>
        <taxon>Tetranychus</taxon>
    </lineage>
</organism>
<evidence type="ECO:0000313" key="2">
    <source>
        <dbReference type="Proteomes" id="UP000015104"/>
    </source>
</evidence>
<dbReference type="Proteomes" id="UP000015104">
    <property type="component" value="Unassembled WGS sequence"/>
</dbReference>